<dbReference type="InterPro" id="IPR051265">
    <property type="entry name" value="HIBADH-related_NP60_sf"/>
</dbReference>
<dbReference type="Pfam" id="PF03446">
    <property type="entry name" value="NAD_binding_2"/>
    <property type="match status" value="1"/>
</dbReference>
<dbReference type="InterPro" id="IPR008927">
    <property type="entry name" value="6-PGluconate_DH-like_C_sf"/>
</dbReference>
<keyword evidence="2" id="KW-0560">Oxidoreductase</keyword>
<dbReference type="GO" id="GO:0050661">
    <property type="term" value="F:NADP binding"/>
    <property type="evidence" value="ECO:0007669"/>
    <property type="project" value="InterPro"/>
</dbReference>
<dbReference type="InterPro" id="IPR002204">
    <property type="entry name" value="3-OH-isobutyrate_DH-rel_CS"/>
</dbReference>
<dbReference type="EMBL" id="LQYE01000031">
    <property type="protein sequence ID" value="OAT66961.1"/>
    <property type="molecule type" value="Genomic_DNA"/>
</dbReference>
<dbReference type="GO" id="GO:0051287">
    <property type="term" value="F:NAD binding"/>
    <property type="evidence" value="ECO:0007669"/>
    <property type="project" value="InterPro"/>
</dbReference>
<dbReference type="Gene3D" id="3.40.50.720">
    <property type="entry name" value="NAD(P)-binding Rossmann-like Domain"/>
    <property type="match status" value="1"/>
</dbReference>
<dbReference type="InterPro" id="IPR006115">
    <property type="entry name" value="6PGDH_NADP-bd"/>
</dbReference>
<feature type="domain" description="6-phosphogluconate dehydrogenase NADP-binding" evidence="5">
    <location>
        <begin position="3"/>
        <end position="155"/>
    </location>
</feature>
<accession>A0A179V7H9</accession>
<evidence type="ECO:0000313" key="8">
    <source>
        <dbReference type="Proteomes" id="UP000186919"/>
    </source>
</evidence>
<feature type="domain" description="3-hydroxyisobutyrate dehydrogenase-like NAD-binding" evidence="6">
    <location>
        <begin position="165"/>
        <end position="282"/>
    </location>
</feature>
<dbReference type="InterPro" id="IPR029154">
    <property type="entry name" value="HIBADH-like_NADP-bd"/>
</dbReference>
<comment type="caution">
    <text evidence="7">The sequence shown here is derived from an EMBL/GenBank/DDBJ whole genome shotgun (WGS) entry which is preliminary data.</text>
</comment>
<dbReference type="Pfam" id="PF14833">
    <property type="entry name" value="NAD_binding_11"/>
    <property type="match status" value="1"/>
</dbReference>
<dbReference type="RefSeq" id="WP_064632863.1">
    <property type="nucleotide sequence ID" value="NZ_LQYE01000031.1"/>
</dbReference>
<dbReference type="InterPro" id="IPR013328">
    <property type="entry name" value="6PGD_dom2"/>
</dbReference>
<evidence type="ECO:0000256" key="3">
    <source>
        <dbReference type="ARBA" id="ARBA00023027"/>
    </source>
</evidence>
<evidence type="ECO:0000259" key="5">
    <source>
        <dbReference type="Pfam" id="PF03446"/>
    </source>
</evidence>
<dbReference type="PANTHER" id="PTHR43580">
    <property type="entry name" value="OXIDOREDUCTASE GLYR1-RELATED"/>
    <property type="match status" value="1"/>
</dbReference>
<dbReference type="PANTHER" id="PTHR43580:SF2">
    <property type="entry name" value="CYTOKINE-LIKE NUCLEAR FACTOR N-PAC"/>
    <property type="match status" value="1"/>
</dbReference>
<feature type="active site" evidence="4">
    <location>
        <position position="169"/>
    </location>
</feature>
<evidence type="ECO:0000256" key="4">
    <source>
        <dbReference type="PIRSR" id="PIRSR000103-1"/>
    </source>
</evidence>
<sequence length="290" mass="29972">MSTIAVVGLGAMGKAMADNLVQAGHDVSVWNRSPGPVGELEAIGARPLASAAQAFESGVVFSVLADDHAVTQTFLTPDVLSAGRGALHVNLATVSTKLADRATALHDEHGVGYIAAPVFGRVAVAQAGELQVLAAGPAGQIDRAQPFLDVIGARTWRLGDAPRQANVVKIVGNFLIASAIQALSEAVSMAERFGVDSALLVELLTSTLFQGPAYSSYGTLIATSAYEPAGFTTTLGRKDVGLALEVAADTGLRLPFGEVLRTVFDEALAGGHADLDWSSIADLQRARDAE</sequence>
<evidence type="ECO:0000256" key="2">
    <source>
        <dbReference type="ARBA" id="ARBA00023002"/>
    </source>
</evidence>
<dbReference type="InterPro" id="IPR015815">
    <property type="entry name" value="HIBADH-related"/>
</dbReference>
<gene>
    <name evidence="7" type="ORF">AWB85_15175</name>
</gene>
<dbReference type="PROSITE" id="PS00895">
    <property type="entry name" value="3_HYDROXYISOBUT_DH"/>
    <property type="match status" value="1"/>
</dbReference>
<protein>
    <submittedName>
        <fullName evidence="7">Oxidoreductase</fullName>
    </submittedName>
</protein>
<evidence type="ECO:0000256" key="1">
    <source>
        <dbReference type="ARBA" id="ARBA00009080"/>
    </source>
</evidence>
<dbReference type="InterPro" id="IPR036291">
    <property type="entry name" value="NAD(P)-bd_dom_sf"/>
</dbReference>
<evidence type="ECO:0000313" key="7">
    <source>
        <dbReference type="EMBL" id="OAT66961.1"/>
    </source>
</evidence>
<dbReference type="Gene3D" id="1.10.1040.10">
    <property type="entry name" value="N-(1-d-carboxylethyl)-l-norvaline Dehydrogenase, domain 2"/>
    <property type="match status" value="1"/>
</dbReference>
<dbReference type="AlphaFoldDB" id="A0A179V7H9"/>
<dbReference type="GO" id="GO:0016054">
    <property type="term" value="P:organic acid catabolic process"/>
    <property type="evidence" value="ECO:0007669"/>
    <property type="project" value="UniProtKB-ARBA"/>
</dbReference>
<comment type="similarity">
    <text evidence="1">Belongs to the HIBADH-related family.</text>
</comment>
<dbReference type="Proteomes" id="UP000186919">
    <property type="component" value="Unassembled WGS sequence"/>
</dbReference>
<dbReference type="SUPFAM" id="SSF48179">
    <property type="entry name" value="6-phosphogluconate dehydrogenase C-terminal domain-like"/>
    <property type="match status" value="1"/>
</dbReference>
<proteinExistence type="inferred from homology"/>
<dbReference type="GO" id="GO:0016491">
    <property type="term" value="F:oxidoreductase activity"/>
    <property type="evidence" value="ECO:0007669"/>
    <property type="project" value="UniProtKB-KW"/>
</dbReference>
<name>A0A179V7H9_9MYCO</name>
<evidence type="ECO:0000259" key="6">
    <source>
        <dbReference type="Pfam" id="PF14833"/>
    </source>
</evidence>
<dbReference type="SUPFAM" id="SSF51735">
    <property type="entry name" value="NAD(P)-binding Rossmann-fold domains"/>
    <property type="match status" value="1"/>
</dbReference>
<reference evidence="7 8" key="1">
    <citation type="submission" date="2016-01" db="EMBL/GenBank/DDBJ databases">
        <title>Mycobacterium immunogenum strain CD11_6 genome sequencing and assembly.</title>
        <authorList>
            <person name="Kaur G."/>
            <person name="Nair G.R."/>
            <person name="Mayilraj S."/>
        </authorList>
    </citation>
    <scope>NUCLEOTIDE SEQUENCE [LARGE SCALE GENOMIC DNA]</scope>
    <source>
        <strain evidence="7 8">CD11-6</strain>
    </source>
</reference>
<dbReference type="PIRSF" id="PIRSF000103">
    <property type="entry name" value="HIBADH"/>
    <property type="match status" value="1"/>
</dbReference>
<keyword evidence="3" id="KW-0520">NAD</keyword>
<organism evidence="7 8">
    <name type="scientific">Mycobacteroides immunogenum</name>
    <dbReference type="NCBI Taxonomy" id="83262"/>
    <lineage>
        <taxon>Bacteria</taxon>
        <taxon>Bacillati</taxon>
        <taxon>Actinomycetota</taxon>
        <taxon>Actinomycetes</taxon>
        <taxon>Mycobacteriales</taxon>
        <taxon>Mycobacteriaceae</taxon>
        <taxon>Mycobacteroides</taxon>
    </lineage>
</organism>